<evidence type="ECO:0000313" key="8">
    <source>
        <dbReference type="Proteomes" id="UP000252519"/>
    </source>
</evidence>
<name>A0A368H6Y4_ANCCA</name>
<dbReference type="Pfam" id="PF00201">
    <property type="entry name" value="UDPGT"/>
    <property type="match status" value="1"/>
</dbReference>
<organism evidence="7 8">
    <name type="scientific">Ancylostoma caninum</name>
    <name type="common">Dog hookworm</name>
    <dbReference type="NCBI Taxonomy" id="29170"/>
    <lineage>
        <taxon>Eukaryota</taxon>
        <taxon>Metazoa</taxon>
        <taxon>Ecdysozoa</taxon>
        <taxon>Nematoda</taxon>
        <taxon>Chromadorea</taxon>
        <taxon>Rhabditida</taxon>
        <taxon>Rhabditina</taxon>
        <taxon>Rhabditomorpha</taxon>
        <taxon>Strongyloidea</taxon>
        <taxon>Ancylostomatidae</taxon>
        <taxon>Ancylostomatinae</taxon>
        <taxon>Ancylostoma</taxon>
    </lineage>
</organism>
<keyword evidence="5" id="KW-0732">Signal</keyword>
<evidence type="ECO:0000256" key="6">
    <source>
        <dbReference type="ARBA" id="ARBA00047475"/>
    </source>
</evidence>
<dbReference type="PANTHER" id="PTHR48043">
    <property type="entry name" value="EG:EG0003.4 PROTEIN-RELATED"/>
    <property type="match status" value="1"/>
</dbReference>
<dbReference type="InterPro" id="IPR050271">
    <property type="entry name" value="UDP-glycosyltransferase"/>
</dbReference>
<keyword evidence="8" id="KW-1185">Reference proteome</keyword>
<dbReference type="OrthoDB" id="5835829at2759"/>
<accession>A0A368H6Y4</accession>
<reference evidence="7 8" key="1">
    <citation type="submission" date="2014-10" db="EMBL/GenBank/DDBJ databases">
        <title>Draft genome of the hookworm Ancylostoma caninum.</title>
        <authorList>
            <person name="Mitreva M."/>
        </authorList>
    </citation>
    <scope>NUCLEOTIDE SEQUENCE [LARGE SCALE GENOMIC DNA]</scope>
    <source>
        <strain evidence="7 8">Baltimore</strain>
    </source>
</reference>
<sequence length="418" mass="46714">MLLPDVDNSVPSPVGGYEIIRRDVGLAPGELANTLWTNPDPYEDSSPLNLRIFIKLLRVSSLFVRACEALASDQALLNYLRNRQFDVGMLEQYDSCGFGIFRAIGVDNIVWLSATGIYAEQPQTIGVNYPLSYVPNLFAPLGDEMNFLDRAKNMFISAVTSLVYSHTRAEQSRIFWRTGGLDFGEDLLATARSSDSIVANTLPHLDFAMPTSSKIAYIGGFTVQKQPGRLDMFWKEIADSSTKGFILVTFGSIARTMDMPLKMQNNFFTAFSRFPEITFIVKYETANSTVAVPPNVQLTQWIPQAKLMDHGKNSKVVEAKGAAVILDKMNLKTSDLMKAITAVTSNRRYRENCAKLSRMMRDASPIDHAELLDYQVRRAATLSRKSFQLTPRESTYLRISSYLDVFIMISIALVTIAS</sequence>
<evidence type="ECO:0000256" key="5">
    <source>
        <dbReference type="ARBA" id="ARBA00022729"/>
    </source>
</evidence>
<dbReference type="Proteomes" id="UP000252519">
    <property type="component" value="Unassembled WGS sequence"/>
</dbReference>
<dbReference type="Gene3D" id="3.40.50.2000">
    <property type="entry name" value="Glycogen Phosphorylase B"/>
    <property type="match status" value="2"/>
</dbReference>
<evidence type="ECO:0000256" key="1">
    <source>
        <dbReference type="ARBA" id="ARBA00009995"/>
    </source>
</evidence>
<comment type="catalytic activity">
    <reaction evidence="6">
        <text>glucuronate acceptor + UDP-alpha-D-glucuronate = acceptor beta-D-glucuronoside + UDP + H(+)</text>
        <dbReference type="Rhea" id="RHEA:21032"/>
        <dbReference type="ChEBI" id="CHEBI:15378"/>
        <dbReference type="ChEBI" id="CHEBI:58052"/>
        <dbReference type="ChEBI" id="CHEBI:58223"/>
        <dbReference type="ChEBI" id="CHEBI:132367"/>
        <dbReference type="ChEBI" id="CHEBI:132368"/>
        <dbReference type="EC" id="2.4.1.17"/>
    </reaction>
</comment>
<dbReference type="InterPro" id="IPR002213">
    <property type="entry name" value="UDP_glucos_trans"/>
</dbReference>
<dbReference type="EC" id="2.4.1.17" evidence="2"/>
<comment type="similarity">
    <text evidence="1">Belongs to the UDP-glycosyltransferase family.</text>
</comment>
<evidence type="ECO:0000256" key="2">
    <source>
        <dbReference type="ARBA" id="ARBA00012544"/>
    </source>
</evidence>
<dbReference type="SUPFAM" id="SSF53756">
    <property type="entry name" value="UDP-Glycosyltransferase/glycogen phosphorylase"/>
    <property type="match status" value="1"/>
</dbReference>
<evidence type="ECO:0000256" key="3">
    <source>
        <dbReference type="ARBA" id="ARBA00022676"/>
    </source>
</evidence>
<dbReference type="GO" id="GO:0015020">
    <property type="term" value="F:glucuronosyltransferase activity"/>
    <property type="evidence" value="ECO:0007669"/>
    <property type="project" value="UniProtKB-EC"/>
</dbReference>
<keyword evidence="4 7" id="KW-0808">Transferase</keyword>
<evidence type="ECO:0000256" key="4">
    <source>
        <dbReference type="ARBA" id="ARBA00022679"/>
    </source>
</evidence>
<comment type="caution">
    <text evidence="7">The sequence shown here is derived from an EMBL/GenBank/DDBJ whole genome shotgun (WGS) entry which is preliminary data.</text>
</comment>
<dbReference type="EMBL" id="JOJR01000007">
    <property type="protein sequence ID" value="RCN52324.1"/>
    <property type="molecule type" value="Genomic_DNA"/>
</dbReference>
<dbReference type="PANTHER" id="PTHR48043:SF22">
    <property type="entry name" value="GLUCURONOSYLTRANSFERASE"/>
    <property type="match status" value="1"/>
</dbReference>
<proteinExistence type="inferred from homology"/>
<dbReference type="STRING" id="29170.A0A368H6Y4"/>
<dbReference type="AlphaFoldDB" id="A0A368H6Y4"/>
<gene>
    <name evidence="7" type="ORF">ANCCAN_01366</name>
</gene>
<protein>
    <recommendedName>
        <fullName evidence="2">glucuronosyltransferase</fullName>
        <ecNumber evidence="2">2.4.1.17</ecNumber>
    </recommendedName>
</protein>
<keyword evidence="3" id="KW-0328">Glycosyltransferase</keyword>
<evidence type="ECO:0000313" key="7">
    <source>
        <dbReference type="EMBL" id="RCN52324.1"/>
    </source>
</evidence>